<feature type="domain" description="RNA polymerase sigma-70 region 2" evidence="6">
    <location>
        <begin position="14"/>
        <end position="75"/>
    </location>
</feature>
<proteinExistence type="inferred from homology"/>
<dbReference type="SUPFAM" id="SSF88659">
    <property type="entry name" value="Sigma3 and sigma4 domains of RNA polymerase sigma factors"/>
    <property type="match status" value="1"/>
</dbReference>
<feature type="domain" description="RNA polymerase sigma factor 70 region 4 type 2" evidence="7">
    <location>
        <begin position="109"/>
        <end position="160"/>
    </location>
</feature>
<evidence type="ECO:0000256" key="4">
    <source>
        <dbReference type="ARBA" id="ARBA00023125"/>
    </source>
</evidence>
<reference evidence="8" key="1">
    <citation type="submission" date="2020-10" db="EMBL/GenBank/DDBJ databases">
        <authorList>
            <person name="Gilroy R."/>
        </authorList>
    </citation>
    <scope>NUCLEOTIDE SEQUENCE</scope>
    <source>
        <strain evidence="8">CHK195-4489</strain>
    </source>
</reference>
<evidence type="ECO:0000259" key="6">
    <source>
        <dbReference type="Pfam" id="PF04542"/>
    </source>
</evidence>
<dbReference type="InterPro" id="IPR036388">
    <property type="entry name" value="WH-like_DNA-bd_sf"/>
</dbReference>
<evidence type="ECO:0000256" key="2">
    <source>
        <dbReference type="ARBA" id="ARBA00023015"/>
    </source>
</evidence>
<dbReference type="InterPro" id="IPR014284">
    <property type="entry name" value="RNA_pol_sigma-70_dom"/>
</dbReference>
<evidence type="ECO:0000313" key="9">
    <source>
        <dbReference type="Proteomes" id="UP000824089"/>
    </source>
</evidence>
<dbReference type="GO" id="GO:0016987">
    <property type="term" value="F:sigma factor activity"/>
    <property type="evidence" value="ECO:0007669"/>
    <property type="project" value="UniProtKB-KW"/>
</dbReference>
<gene>
    <name evidence="8" type="ORF">IAD50_08795</name>
</gene>
<dbReference type="InterPro" id="IPR007627">
    <property type="entry name" value="RNA_pol_sigma70_r2"/>
</dbReference>
<evidence type="ECO:0000313" key="8">
    <source>
        <dbReference type="EMBL" id="HIU30375.1"/>
    </source>
</evidence>
<reference evidence="8" key="2">
    <citation type="journal article" date="2021" name="PeerJ">
        <title>Extensive microbial diversity within the chicken gut microbiome revealed by metagenomics and culture.</title>
        <authorList>
            <person name="Gilroy R."/>
            <person name="Ravi A."/>
            <person name="Getino M."/>
            <person name="Pursley I."/>
            <person name="Horton D.L."/>
            <person name="Alikhan N.F."/>
            <person name="Baker D."/>
            <person name="Gharbi K."/>
            <person name="Hall N."/>
            <person name="Watson M."/>
            <person name="Adriaenssens E.M."/>
            <person name="Foster-Nyarko E."/>
            <person name="Jarju S."/>
            <person name="Secka A."/>
            <person name="Antonio M."/>
            <person name="Oren A."/>
            <person name="Chaudhuri R.R."/>
            <person name="La Ragione R."/>
            <person name="Hildebrand F."/>
            <person name="Pallen M.J."/>
        </authorList>
    </citation>
    <scope>NUCLEOTIDE SEQUENCE</scope>
    <source>
        <strain evidence="8">CHK195-4489</strain>
    </source>
</reference>
<keyword evidence="4" id="KW-0238">DNA-binding</keyword>
<dbReference type="NCBIfam" id="TIGR02937">
    <property type="entry name" value="sigma70-ECF"/>
    <property type="match status" value="1"/>
</dbReference>
<dbReference type="InterPro" id="IPR039425">
    <property type="entry name" value="RNA_pol_sigma-70-like"/>
</dbReference>
<dbReference type="Pfam" id="PF08281">
    <property type="entry name" value="Sigma70_r4_2"/>
    <property type="match status" value="1"/>
</dbReference>
<dbReference type="InterPro" id="IPR013249">
    <property type="entry name" value="RNA_pol_sigma70_r4_t2"/>
</dbReference>
<dbReference type="Gene3D" id="1.10.10.10">
    <property type="entry name" value="Winged helix-like DNA-binding domain superfamily/Winged helix DNA-binding domain"/>
    <property type="match status" value="1"/>
</dbReference>
<dbReference type="GO" id="GO:0003677">
    <property type="term" value="F:DNA binding"/>
    <property type="evidence" value="ECO:0007669"/>
    <property type="project" value="UniProtKB-KW"/>
</dbReference>
<dbReference type="GO" id="GO:0006352">
    <property type="term" value="P:DNA-templated transcription initiation"/>
    <property type="evidence" value="ECO:0007669"/>
    <property type="project" value="InterPro"/>
</dbReference>
<evidence type="ECO:0000259" key="7">
    <source>
        <dbReference type="Pfam" id="PF08281"/>
    </source>
</evidence>
<dbReference type="AlphaFoldDB" id="A0A9D1IB78"/>
<name>A0A9D1IB78_9CLOT</name>
<dbReference type="InterPro" id="IPR013325">
    <property type="entry name" value="RNA_pol_sigma_r2"/>
</dbReference>
<accession>A0A9D1IB78</accession>
<dbReference type="Proteomes" id="UP000824089">
    <property type="component" value="Unassembled WGS sequence"/>
</dbReference>
<keyword evidence="5" id="KW-0804">Transcription</keyword>
<dbReference type="Gene3D" id="1.10.1740.10">
    <property type="match status" value="1"/>
</dbReference>
<dbReference type="CDD" id="cd06171">
    <property type="entry name" value="Sigma70_r4"/>
    <property type="match status" value="1"/>
</dbReference>
<dbReference type="PANTHER" id="PTHR43133:SF8">
    <property type="entry name" value="RNA POLYMERASE SIGMA FACTOR HI_1459-RELATED"/>
    <property type="match status" value="1"/>
</dbReference>
<dbReference type="SUPFAM" id="SSF88946">
    <property type="entry name" value="Sigma2 domain of RNA polymerase sigma factors"/>
    <property type="match status" value="1"/>
</dbReference>
<dbReference type="InterPro" id="IPR013324">
    <property type="entry name" value="RNA_pol_sigma_r3/r4-like"/>
</dbReference>
<evidence type="ECO:0000256" key="5">
    <source>
        <dbReference type="ARBA" id="ARBA00023163"/>
    </source>
</evidence>
<evidence type="ECO:0000256" key="3">
    <source>
        <dbReference type="ARBA" id="ARBA00023082"/>
    </source>
</evidence>
<comment type="similarity">
    <text evidence="1">Belongs to the sigma-70 factor family. ECF subfamily.</text>
</comment>
<keyword evidence="3" id="KW-0731">Sigma factor</keyword>
<dbReference type="EMBL" id="DVMM01000193">
    <property type="protein sequence ID" value="HIU30375.1"/>
    <property type="molecule type" value="Genomic_DNA"/>
</dbReference>
<dbReference type="Pfam" id="PF04542">
    <property type="entry name" value="Sigma70_r2"/>
    <property type="match status" value="1"/>
</dbReference>
<evidence type="ECO:0000256" key="1">
    <source>
        <dbReference type="ARBA" id="ARBA00010641"/>
    </source>
</evidence>
<keyword evidence="2" id="KW-0805">Transcription regulation</keyword>
<organism evidence="8 9">
    <name type="scientific">Candidatus Egerieisoma faecipullorum</name>
    <dbReference type="NCBI Taxonomy" id="2840963"/>
    <lineage>
        <taxon>Bacteria</taxon>
        <taxon>Bacillati</taxon>
        <taxon>Bacillota</taxon>
        <taxon>Clostridia</taxon>
        <taxon>Eubacteriales</taxon>
        <taxon>Clostridiaceae</taxon>
        <taxon>Clostridiaceae incertae sedis</taxon>
        <taxon>Candidatus Egerieisoma</taxon>
    </lineage>
</organism>
<protein>
    <submittedName>
        <fullName evidence="8">RNA polymerase sigma factor</fullName>
    </submittedName>
</protein>
<dbReference type="PANTHER" id="PTHR43133">
    <property type="entry name" value="RNA POLYMERASE ECF-TYPE SIGMA FACTO"/>
    <property type="match status" value="1"/>
</dbReference>
<sequence>MKKQELLRQFDDDLLDKLFGFCYVRTNDSYEAQELCSDIVFALVRAVHTDGEITNLYSFIWRVARNVYADFSNNRRKYVDTFYDGDADEVLQFVADEEQEEDSDELLNSVYRRIAFLTKAYREVMIMYYIDGLSTAEIAKLQNTSEGAVRQRLFSARQKIKREVEEMAEIYNRPLTLDKIDYVIWGTGNPIWGDPSTVCSRMFSKHIVWLCHKKPMSASEIAEELNVPTVYVEEELEILAKGKNGKYGLLRRMENGKYAINFILLDKEVIEKAHALYTDQLPKICEIILDYIEKHKDEYLSFPYLNKKVDLNLILWQQVFTMSRAFSDNVERILSEKYFSQYGKIERPFSVFGYVDNGKHYGGGWDGVNATNVCGFSKIHLDNIYITRIQKHFGCGLNVSEDPQIQLALRAIDGLDVSTLSEADKEHAAKAIECGYLYRDGDMLYTKILVCSMKDSDRLFEISKGLCKGFFEEDAKIVAEKIATLIKKVVPEYLLGEWRLANRLANMPVLDAVVEVLIDKGILTPPENGIGAEGCWMSVMK</sequence>
<comment type="caution">
    <text evidence="8">The sequence shown here is derived from an EMBL/GenBank/DDBJ whole genome shotgun (WGS) entry which is preliminary data.</text>
</comment>